<evidence type="ECO:0000313" key="3">
    <source>
        <dbReference type="Proteomes" id="UP000791440"/>
    </source>
</evidence>
<sequence>MIVTDHQISNIDFTECGNANEIKIGCHDLRVVFNNYNELDNNCILEYGVSDMDITKCIVMAWIMFYCDAVTYREQLDHIAKRRRESRGMYPIPSRRQDTSQMSVLLGAPSMPSHLPEAEPILPGHTLIRPARGMLKSAVKYPHLELDNGAGVYGNVKNLGIRYDGRNERVQYSGFRRTPNNLIVAVPKFKYTEPRLSLSSFFELSDRSTEENYDAIRGAEIRRPKKMKGIIFKIQPTSEKSKNQQSKTYRNSRQKHRVSTQFLPETYNKHFFKKIRNKKPKKKRFRPPGARPLQSHLKSLDIDSLRRDRLSVEDGDRRPPVFIPDETSTSDDYVMATSEEKKKQVSKEVATSKMDWFWKSKDAYDNIKISLDAPDLTELMPAVSKDTLRQWWFYHQDDFVPFETLT</sequence>
<protein>
    <submittedName>
        <fullName evidence="2">Uncharacterized protein</fullName>
    </submittedName>
</protein>
<reference evidence="2" key="1">
    <citation type="journal article" date="2016" name="Insect Biochem. Mol. Biol.">
        <title>Multifaceted biological insights from a draft genome sequence of the tobacco hornworm moth, Manduca sexta.</title>
        <authorList>
            <person name="Kanost M.R."/>
            <person name="Arrese E.L."/>
            <person name="Cao X."/>
            <person name="Chen Y.R."/>
            <person name="Chellapilla S."/>
            <person name="Goldsmith M.R."/>
            <person name="Grosse-Wilde E."/>
            <person name="Heckel D.G."/>
            <person name="Herndon N."/>
            <person name="Jiang H."/>
            <person name="Papanicolaou A."/>
            <person name="Qu J."/>
            <person name="Soulages J.L."/>
            <person name="Vogel H."/>
            <person name="Walters J."/>
            <person name="Waterhouse R.M."/>
            <person name="Ahn S.J."/>
            <person name="Almeida F.C."/>
            <person name="An C."/>
            <person name="Aqrawi P."/>
            <person name="Bretschneider A."/>
            <person name="Bryant W.B."/>
            <person name="Bucks S."/>
            <person name="Chao H."/>
            <person name="Chevignon G."/>
            <person name="Christen J.M."/>
            <person name="Clarke D.F."/>
            <person name="Dittmer N.T."/>
            <person name="Ferguson L.C.F."/>
            <person name="Garavelou S."/>
            <person name="Gordon K.H.J."/>
            <person name="Gunaratna R.T."/>
            <person name="Han Y."/>
            <person name="Hauser F."/>
            <person name="He Y."/>
            <person name="Heidel-Fischer H."/>
            <person name="Hirsh A."/>
            <person name="Hu Y."/>
            <person name="Jiang H."/>
            <person name="Kalra D."/>
            <person name="Klinner C."/>
            <person name="Konig C."/>
            <person name="Kovar C."/>
            <person name="Kroll A.R."/>
            <person name="Kuwar S.S."/>
            <person name="Lee S.L."/>
            <person name="Lehman R."/>
            <person name="Li K."/>
            <person name="Li Z."/>
            <person name="Liang H."/>
            <person name="Lovelace S."/>
            <person name="Lu Z."/>
            <person name="Mansfield J.H."/>
            <person name="McCulloch K.J."/>
            <person name="Mathew T."/>
            <person name="Morton B."/>
            <person name="Muzny D.M."/>
            <person name="Neunemann D."/>
            <person name="Ongeri F."/>
            <person name="Pauchet Y."/>
            <person name="Pu L.L."/>
            <person name="Pyrousis I."/>
            <person name="Rao X.J."/>
            <person name="Redding A."/>
            <person name="Roesel C."/>
            <person name="Sanchez-Gracia A."/>
            <person name="Schaack S."/>
            <person name="Shukla A."/>
            <person name="Tetreau G."/>
            <person name="Wang Y."/>
            <person name="Xiong G.H."/>
            <person name="Traut W."/>
            <person name="Walsh T.K."/>
            <person name="Worley K.C."/>
            <person name="Wu D."/>
            <person name="Wu W."/>
            <person name="Wu Y.Q."/>
            <person name="Zhang X."/>
            <person name="Zou Z."/>
            <person name="Zucker H."/>
            <person name="Briscoe A.D."/>
            <person name="Burmester T."/>
            <person name="Clem R.J."/>
            <person name="Feyereisen R."/>
            <person name="Grimmelikhuijzen C.J.P."/>
            <person name="Hamodrakas S.J."/>
            <person name="Hansson B.S."/>
            <person name="Huguet E."/>
            <person name="Jermiin L.S."/>
            <person name="Lan Q."/>
            <person name="Lehman H.K."/>
            <person name="Lorenzen M."/>
            <person name="Merzendorfer H."/>
            <person name="Michalopoulos I."/>
            <person name="Morton D.B."/>
            <person name="Muthukrishnan S."/>
            <person name="Oakeshott J.G."/>
            <person name="Palmer W."/>
            <person name="Park Y."/>
            <person name="Passarelli A.L."/>
            <person name="Rozas J."/>
            <person name="Schwartz L.M."/>
            <person name="Smith W."/>
            <person name="Southgate A."/>
            <person name="Vilcinskas A."/>
            <person name="Vogt R."/>
            <person name="Wang P."/>
            <person name="Werren J."/>
            <person name="Yu X.Q."/>
            <person name="Zhou J.J."/>
            <person name="Brown S.J."/>
            <person name="Scherer S.E."/>
            <person name="Richards S."/>
            <person name="Blissard G.W."/>
        </authorList>
    </citation>
    <scope>NUCLEOTIDE SEQUENCE</scope>
</reference>
<organism evidence="2 3">
    <name type="scientific">Manduca sexta</name>
    <name type="common">Tobacco hawkmoth</name>
    <name type="synonym">Tobacco hornworm</name>
    <dbReference type="NCBI Taxonomy" id="7130"/>
    <lineage>
        <taxon>Eukaryota</taxon>
        <taxon>Metazoa</taxon>
        <taxon>Ecdysozoa</taxon>
        <taxon>Arthropoda</taxon>
        <taxon>Hexapoda</taxon>
        <taxon>Insecta</taxon>
        <taxon>Pterygota</taxon>
        <taxon>Neoptera</taxon>
        <taxon>Endopterygota</taxon>
        <taxon>Lepidoptera</taxon>
        <taxon>Glossata</taxon>
        <taxon>Ditrysia</taxon>
        <taxon>Bombycoidea</taxon>
        <taxon>Sphingidae</taxon>
        <taxon>Sphinginae</taxon>
        <taxon>Sphingini</taxon>
        <taxon>Manduca</taxon>
    </lineage>
</organism>
<feature type="region of interest" description="Disordered" evidence="1">
    <location>
        <begin position="232"/>
        <end position="259"/>
    </location>
</feature>
<gene>
    <name evidence="2" type="ORF">O3G_MSEX005242</name>
</gene>
<name>A0A921YYX9_MANSE</name>
<comment type="caution">
    <text evidence="2">The sequence shown here is derived from an EMBL/GenBank/DDBJ whole genome shotgun (WGS) entry which is preliminary data.</text>
</comment>
<evidence type="ECO:0000313" key="2">
    <source>
        <dbReference type="EMBL" id="KAG6447923.1"/>
    </source>
</evidence>
<dbReference type="EMBL" id="JH668351">
    <property type="protein sequence ID" value="KAG6447923.1"/>
    <property type="molecule type" value="Genomic_DNA"/>
</dbReference>
<accession>A0A921YYX9</accession>
<reference evidence="2" key="2">
    <citation type="submission" date="2020-12" db="EMBL/GenBank/DDBJ databases">
        <authorList>
            <person name="Kanost M."/>
        </authorList>
    </citation>
    <scope>NUCLEOTIDE SEQUENCE</scope>
</reference>
<keyword evidence="3" id="KW-1185">Reference proteome</keyword>
<feature type="compositionally biased region" description="Basic residues" evidence="1">
    <location>
        <begin position="277"/>
        <end position="286"/>
    </location>
</feature>
<dbReference type="AlphaFoldDB" id="A0A921YYX9"/>
<evidence type="ECO:0000256" key="1">
    <source>
        <dbReference type="SAM" id="MobiDB-lite"/>
    </source>
</evidence>
<dbReference type="Proteomes" id="UP000791440">
    <property type="component" value="Unassembled WGS sequence"/>
</dbReference>
<feature type="compositionally biased region" description="Polar residues" evidence="1">
    <location>
        <begin position="235"/>
        <end position="249"/>
    </location>
</feature>
<proteinExistence type="predicted"/>
<feature type="region of interest" description="Disordered" evidence="1">
    <location>
        <begin position="277"/>
        <end position="298"/>
    </location>
</feature>